<sequence>MSSQLIYLTSARMFSVGYQKSMDANKGERLTYDTRTNLALFPSFTAADYVAAQRLR</sequence>
<evidence type="ECO:0000313" key="1">
    <source>
        <dbReference type="EMBL" id="KAK4364075.1"/>
    </source>
</evidence>
<dbReference type="AlphaFoldDB" id="A0AAE1VL31"/>
<comment type="caution">
    <text evidence="1">The sequence shown here is derived from an EMBL/GenBank/DDBJ whole genome shotgun (WGS) entry which is preliminary data.</text>
</comment>
<keyword evidence="2" id="KW-1185">Reference proteome</keyword>
<proteinExistence type="predicted"/>
<accession>A0AAE1VL31</accession>
<reference evidence="1" key="1">
    <citation type="submission" date="2023-12" db="EMBL/GenBank/DDBJ databases">
        <title>Genome assembly of Anisodus tanguticus.</title>
        <authorList>
            <person name="Wang Y.-J."/>
        </authorList>
    </citation>
    <scope>NUCLEOTIDE SEQUENCE</scope>
    <source>
        <strain evidence="1">KB-2021</strain>
        <tissue evidence="1">Leaf</tissue>
    </source>
</reference>
<protein>
    <submittedName>
        <fullName evidence="1">Uncharacterized protein</fullName>
    </submittedName>
</protein>
<organism evidence="1 2">
    <name type="scientific">Anisodus tanguticus</name>
    <dbReference type="NCBI Taxonomy" id="243964"/>
    <lineage>
        <taxon>Eukaryota</taxon>
        <taxon>Viridiplantae</taxon>
        <taxon>Streptophyta</taxon>
        <taxon>Embryophyta</taxon>
        <taxon>Tracheophyta</taxon>
        <taxon>Spermatophyta</taxon>
        <taxon>Magnoliopsida</taxon>
        <taxon>eudicotyledons</taxon>
        <taxon>Gunneridae</taxon>
        <taxon>Pentapetalae</taxon>
        <taxon>asterids</taxon>
        <taxon>lamiids</taxon>
        <taxon>Solanales</taxon>
        <taxon>Solanaceae</taxon>
        <taxon>Solanoideae</taxon>
        <taxon>Hyoscyameae</taxon>
        <taxon>Anisodus</taxon>
    </lineage>
</organism>
<evidence type="ECO:0000313" key="2">
    <source>
        <dbReference type="Proteomes" id="UP001291623"/>
    </source>
</evidence>
<dbReference type="Proteomes" id="UP001291623">
    <property type="component" value="Unassembled WGS sequence"/>
</dbReference>
<name>A0AAE1VL31_9SOLA</name>
<gene>
    <name evidence="1" type="ORF">RND71_015433</name>
</gene>
<dbReference type="EMBL" id="JAVYJV010000008">
    <property type="protein sequence ID" value="KAK4364075.1"/>
    <property type="molecule type" value="Genomic_DNA"/>
</dbReference>